<keyword evidence="6 12" id="KW-0479">Metal-binding</keyword>
<dbReference type="GO" id="GO:0051536">
    <property type="term" value="F:iron-sulfur cluster binding"/>
    <property type="evidence" value="ECO:0007669"/>
    <property type="project" value="UniProtKB-KW"/>
</dbReference>
<accession>A0A5D8QG19</accession>
<keyword evidence="5 12" id="KW-0808">Transferase</keyword>
<dbReference type="NCBIfam" id="NF002806">
    <property type="entry name" value="PRK02948.1"/>
    <property type="match status" value="1"/>
</dbReference>
<reference evidence="14 15" key="1">
    <citation type="submission" date="2019-08" db="EMBL/GenBank/DDBJ databases">
        <title>Calorimonas adulescens gen. nov., sp. nov., an anaerobic thermophilic bacterium from Sakhalin hot spring.</title>
        <authorList>
            <person name="Khomyakova M.A."/>
            <person name="Merkel A.Y."/>
            <person name="Novikov A."/>
            <person name="Bonch-Osmolovskaya E.A."/>
            <person name="Slobodkin A.I."/>
        </authorList>
    </citation>
    <scope>NUCLEOTIDE SEQUENCE [LARGE SCALE GENOMIC DNA]</scope>
    <source>
        <strain evidence="14 15">A05MB</strain>
    </source>
</reference>
<evidence type="ECO:0000256" key="7">
    <source>
        <dbReference type="ARBA" id="ARBA00022898"/>
    </source>
</evidence>
<evidence type="ECO:0000313" key="15">
    <source>
        <dbReference type="Proteomes" id="UP000322976"/>
    </source>
</evidence>
<dbReference type="GO" id="GO:0031071">
    <property type="term" value="F:cysteine desulfurase activity"/>
    <property type="evidence" value="ECO:0007669"/>
    <property type="project" value="UniProtKB-EC"/>
</dbReference>
<dbReference type="InterPro" id="IPR015422">
    <property type="entry name" value="PyrdxlP-dep_Trfase_small"/>
</dbReference>
<evidence type="ECO:0000256" key="10">
    <source>
        <dbReference type="ARBA" id="ARBA00050776"/>
    </source>
</evidence>
<dbReference type="AlphaFoldDB" id="A0A5D8QG19"/>
<dbReference type="PROSITE" id="PS00595">
    <property type="entry name" value="AA_TRANSFER_CLASS_5"/>
    <property type="match status" value="1"/>
</dbReference>
<evidence type="ECO:0000256" key="4">
    <source>
        <dbReference type="ARBA" id="ARBA00012239"/>
    </source>
</evidence>
<gene>
    <name evidence="14" type="primary">nifS</name>
    <name evidence="14" type="ORF">FWJ32_01010</name>
</gene>
<dbReference type="PIRSF" id="PIRSF005572">
    <property type="entry name" value="NifS"/>
    <property type="match status" value="1"/>
</dbReference>
<dbReference type="InterPro" id="IPR017772">
    <property type="entry name" value="Cys_deSase_NifS_bac/arc"/>
</dbReference>
<dbReference type="PANTHER" id="PTHR11601:SF34">
    <property type="entry name" value="CYSTEINE DESULFURASE"/>
    <property type="match status" value="1"/>
</dbReference>
<protein>
    <recommendedName>
        <fullName evidence="4 12">Cysteine desulfurase</fullName>
        <ecNumber evidence="4 12">2.8.1.7</ecNumber>
    </recommendedName>
    <alternativeName>
        <fullName evidence="12">Nitrogenase metalloclusters biosynthesis protein NifS</fullName>
    </alternativeName>
</protein>
<dbReference type="GO" id="GO:0030170">
    <property type="term" value="F:pyridoxal phosphate binding"/>
    <property type="evidence" value="ECO:0007669"/>
    <property type="project" value="InterPro"/>
</dbReference>
<dbReference type="EC" id="2.8.1.7" evidence="4 12"/>
<dbReference type="GO" id="GO:0006520">
    <property type="term" value="P:amino acid metabolic process"/>
    <property type="evidence" value="ECO:0007669"/>
    <property type="project" value="InterPro"/>
</dbReference>
<dbReference type="SUPFAM" id="SSF53383">
    <property type="entry name" value="PLP-dependent transferases"/>
    <property type="match status" value="1"/>
</dbReference>
<evidence type="ECO:0000256" key="5">
    <source>
        <dbReference type="ARBA" id="ARBA00022679"/>
    </source>
</evidence>
<evidence type="ECO:0000256" key="9">
    <source>
        <dbReference type="ARBA" id="ARBA00023014"/>
    </source>
</evidence>
<evidence type="ECO:0000313" key="14">
    <source>
        <dbReference type="EMBL" id="TZE83495.1"/>
    </source>
</evidence>
<dbReference type="FunFam" id="3.40.640.10:FF:000084">
    <property type="entry name" value="IscS-like cysteine desulfurase"/>
    <property type="match status" value="1"/>
</dbReference>
<comment type="caution">
    <text evidence="14">The sequence shown here is derived from an EMBL/GenBank/DDBJ whole genome shotgun (WGS) entry which is preliminary data.</text>
</comment>
<dbReference type="GO" id="GO:0046872">
    <property type="term" value="F:metal ion binding"/>
    <property type="evidence" value="ECO:0007669"/>
    <property type="project" value="UniProtKB-KW"/>
</dbReference>
<dbReference type="NCBIfam" id="TIGR03402">
    <property type="entry name" value="FeS_nifS"/>
    <property type="match status" value="1"/>
</dbReference>
<evidence type="ECO:0000256" key="1">
    <source>
        <dbReference type="ARBA" id="ARBA00001933"/>
    </source>
</evidence>
<dbReference type="RefSeq" id="WP_149544113.1">
    <property type="nucleotide sequence ID" value="NZ_VTPS01000001.1"/>
</dbReference>
<keyword evidence="9 12" id="KW-0411">Iron-sulfur</keyword>
<proteinExistence type="inferred from homology"/>
<dbReference type="InterPro" id="IPR020578">
    <property type="entry name" value="Aminotrans_V_PyrdxlP_BS"/>
</dbReference>
<dbReference type="InterPro" id="IPR016454">
    <property type="entry name" value="Cysteine_dSase"/>
</dbReference>
<evidence type="ECO:0000256" key="11">
    <source>
        <dbReference type="RuleBase" id="RU004504"/>
    </source>
</evidence>
<dbReference type="Gene3D" id="3.40.640.10">
    <property type="entry name" value="Type I PLP-dependent aspartate aminotransferase-like (Major domain)"/>
    <property type="match status" value="1"/>
</dbReference>
<evidence type="ECO:0000256" key="6">
    <source>
        <dbReference type="ARBA" id="ARBA00022723"/>
    </source>
</evidence>
<dbReference type="Proteomes" id="UP000322976">
    <property type="component" value="Unassembled WGS sequence"/>
</dbReference>
<evidence type="ECO:0000256" key="12">
    <source>
        <dbReference type="RuleBase" id="RU364075"/>
    </source>
</evidence>
<dbReference type="Gene3D" id="1.10.260.50">
    <property type="match status" value="1"/>
</dbReference>
<name>A0A5D8QG19_9THEO</name>
<comment type="function">
    <text evidence="12">Catalyzes the removal of elemental sulfur atoms from cysteine to produce alanine.</text>
</comment>
<dbReference type="InterPro" id="IPR000192">
    <property type="entry name" value="Aminotrans_V_dom"/>
</dbReference>
<evidence type="ECO:0000259" key="13">
    <source>
        <dbReference type="Pfam" id="PF00266"/>
    </source>
</evidence>
<dbReference type="PANTHER" id="PTHR11601">
    <property type="entry name" value="CYSTEINE DESULFURYLASE FAMILY MEMBER"/>
    <property type="match status" value="1"/>
</dbReference>
<feature type="domain" description="Aminotransferase class V" evidence="13">
    <location>
        <begin position="2"/>
        <end position="363"/>
    </location>
</feature>
<organism evidence="14 15">
    <name type="scientific">Calorimonas adulescens</name>
    <dbReference type="NCBI Taxonomy" id="2606906"/>
    <lineage>
        <taxon>Bacteria</taxon>
        <taxon>Bacillati</taxon>
        <taxon>Bacillota</taxon>
        <taxon>Clostridia</taxon>
        <taxon>Thermoanaerobacterales</taxon>
        <taxon>Thermoanaerobacteraceae</taxon>
        <taxon>Calorimonas</taxon>
    </lineage>
</organism>
<keyword evidence="15" id="KW-1185">Reference proteome</keyword>
<dbReference type="InterPro" id="IPR015424">
    <property type="entry name" value="PyrdxlP-dep_Trfase"/>
</dbReference>
<comment type="similarity">
    <text evidence="2 12">Belongs to the class-V pyridoxal-phosphate-dependent aminotransferase family. NifS/IscS subfamily.</text>
</comment>
<evidence type="ECO:0000256" key="2">
    <source>
        <dbReference type="ARBA" id="ARBA00006490"/>
    </source>
</evidence>
<dbReference type="Pfam" id="PF00266">
    <property type="entry name" value="Aminotran_5"/>
    <property type="match status" value="1"/>
</dbReference>
<comment type="catalytic activity">
    <reaction evidence="10 12">
        <text>(sulfur carrier)-H + L-cysteine = (sulfur carrier)-SH + L-alanine</text>
        <dbReference type="Rhea" id="RHEA:43892"/>
        <dbReference type="Rhea" id="RHEA-COMP:14737"/>
        <dbReference type="Rhea" id="RHEA-COMP:14739"/>
        <dbReference type="ChEBI" id="CHEBI:29917"/>
        <dbReference type="ChEBI" id="CHEBI:35235"/>
        <dbReference type="ChEBI" id="CHEBI:57972"/>
        <dbReference type="ChEBI" id="CHEBI:64428"/>
        <dbReference type="EC" id="2.8.1.7"/>
    </reaction>
</comment>
<comment type="cofactor">
    <cofactor evidence="1 11">
        <name>pyridoxal 5'-phosphate</name>
        <dbReference type="ChEBI" id="CHEBI:597326"/>
    </cofactor>
</comment>
<keyword evidence="7 12" id="KW-0663">Pyridoxal phosphate</keyword>
<dbReference type="InterPro" id="IPR015421">
    <property type="entry name" value="PyrdxlP-dep_Trfase_major"/>
</dbReference>
<keyword evidence="8 12" id="KW-0408">Iron</keyword>
<evidence type="ECO:0000256" key="3">
    <source>
        <dbReference type="ARBA" id="ARBA00011738"/>
    </source>
</evidence>
<comment type="subunit">
    <text evidence="3">Homodimer.</text>
</comment>
<dbReference type="EMBL" id="VTPS01000001">
    <property type="protein sequence ID" value="TZE83495.1"/>
    <property type="molecule type" value="Genomic_DNA"/>
</dbReference>
<dbReference type="Gene3D" id="3.90.1150.10">
    <property type="entry name" value="Aspartate Aminotransferase, domain 1"/>
    <property type="match status" value="1"/>
</dbReference>
<evidence type="ECO:0000256" key="8">
    <source>
        <dbReference type="ARBA" id="ARBA00023004"/>
    </source>
</evidence>
<sequence>MIYLDNAATTKVRPEVLKEMLPYYEEYYGNPSSIYYFSASSRDAIDKARQRTARAIKARPSEIFFTSGGSEADNWAIKGTALALRENGNHIITTSIEHHAVLNAAHFLEEMGYRVTYLPVDKYGMINPDDVKNAITKDTILISVMYANNEVGTIEPIKEIGRIARENGIYFHTDAVQAVGHIPTDVEELMVDLLSMSAHKFYGPKGVGALYIREGTKIFPLIHGGSQERNRRAGTENVPGIVGMGKAIELAAEEIEGEYKRVSNMRDTLIDRIISSLPDIRLNGHPESRLPNIINIGVNGVSSDTLLLNLDMAGIYVSGGSACTAGSLDPSHVLLAMGQTKEEAKTSIRFSLGRYNRIDEIDEVVEKFTELVTRLRKN</sequence>